<dbReference type="GO" id="GO:0016887">
    <property type="term" value="F:ATP hydrolysis activity"/>
    <property type="evidence" value="ECO:0007669"/>
    <property type="project" value="InterPro"/>
</dbReference>
<proteinExistence type="inferred from homology"/>
<dbReference type="PANTHER" id="PTHR30486">
    <property type="entry name" value="TWITCHING MOTILITY PROTEIN PILT"/>
    <property type="match status" value="1"/>
</dbReference>
<dbReference type="InterPro" id="IPR001482">
    <property type="entry name" value="T2SS/T4SS_dom"/>
</dbReference>
<feature type="domain" description="Bacterial type II secretion system protein E" evidence="2">
    <location>
        <begin position="193"/>
        <end position="363"/>
    </location>
</feature>
<dbReference type="SUPFAM" id="SSF52540">
    <property type="entry name" value="P-loop containing nucleoside triphosphate hydrolases"/>
    <property type="match status" value="1"/>
</dbReference>
<gene>
    <name evidence="3" type="ORF">Sv326_0257</name>
</gene>
<comment type="similarity">
    <text evidence="1">Belongs to the GSP E family.</text>
</comment>
<dbReference type="Gene3D" id="3.40.50.300">
    <property type="entry name" value="P-loop containing nucleotide triphosphate hydrolases"/>
    <property type="match status" value="1"/>
</dbReference>
<evidence type="ECO:0000313" key="4">
    <source>
        <dbReference type="Proteomes" id="UP000510821"/>
    </source>
</evidence>
<dbReference type="KEGG" id="flt:Sv326_0257"/>
<dbReference type="AlphaFoldDB" id="A0A7D5XH37"/>
<dbReference type="PANTHER" id="PTHR30486:SF15">
    <property type="entry name" value="TYPE II_IV SECRETION SYSTEM ATPASE"/>
    <property type="match status" value="1"/>
</dbReference>
<dbReference type="InterPro" id="IPR027417">
    <property type="entry name" value="P-loop_NTPase"/>
</dbReference>
<evidence type="ECO:0000313" key="3">
    <source>
        <dbReference type="EMBL" id="QLJ52432.1"/>
    </source>
</evidence>
<dbReference type="EMBL" id="CP058998">
    <property type="protein sequence ID" value="QLJ52432.1"/>
    <property type="molecule type" value="Genomic_DNA"/>
</dbReference>
<accession>A0A7D5XH37</accession>
<dbReference type="Proteomes" id="UP000510821">
    <property type="component" value="Chromosome"/>
</dbReference>
<dbReference type="InterPro" id="IPR050921">
    <property type="entry name" value="T4SS_GSP_E_ATPase"/>
</dbReference>
<name>A0A7D5XH37_FERL1</name>
<organism evidence="3 4">
    <name type="scientific">Fermentimicrarchaeum limneticum</name>
    <dbReference type="NCBI Taxonomy" id="2795018"/>
    <lineage>
        <taxon>Archaea</taxon>
        <taxon>Candidatus Micrarchaeota</taxon>
        <taxon>Candidatus Fermentimicrarchaeales</taxon>
        <taxon>Candidatus Fermentimicrarchaeaceae</taxon>
        <taxon>Candidatus Fermentimicrarchaeum</taxon>
    </lineage>
</organism>
<sequence>MKILDRYIVISEKVPAEITISDKEEEYLNTYDLKQVKFSKATELMLQHLKEMVIGNVDIKVSEILDPNEVENIKRKFREKAQEFVDKEVTDASTKEKEILIGKLIHDMLGLGELELLLADNELEEIVVNSSKEPVWVYHKRFGWLKTNIALKSEEQIANYASIVGRRVGRQITNLNPLMDAHLTTGDRVNAVVFPISTKGNCITIRKFAKNPWTIVHMLDPSIKTVNIDIAALLWMCIQYEMNMLISGGTASGKTSFLNAILVFTPPNQRVISIEDTRELYLPEFLHWTPLTTRLPNPEGKGEVTMLDLMVNSLRMRPDRIVLGEMRRQREAEVLFEAMHTGHAVYATLHADDARQTKNRLITPPINLPESMLGALHLIVVQYRQRRTGIRRTFEVAEMVSQDNKAFVNKIFSWNAREDRIEKVGDYVRLMDELTLFTGMTKKEIDSEMEERKKVLDYMLKNKICNVNEVGKVVGAFYRDKEKLLETIKKSSESKTTKSKSG</sequence>
<dbReference type="CDD" id="cd01130">
    <property type="entry name" value="VirB11-like_ATPase"/>
    <property type="match status" value="1"/>
</dbReference>
<protein>
    <submittedName>
        <fullName evidence="3">Pilus assembly protein, ATPase of CpaF family</fullName>
    </submittedName>
</protein>
<dbReference type="Pfam" id="PF00437">
    <property type="entry name" value="T2SSE"/>
    <property type="match status" value="1"/>
</dbReference>
<dbReference type="Gene3D" id="3.30.450.380">
    <property type="match status" value="1"/>
</dbReference>
<evidence type="ECO:0000256" key="1">
    <source>
        <dbReference type="ARBA" id="ARBA00006611"/>
    </source>
</evidence>
<evidence type="ECO:0000259" key="2">
    <source>
        <dbReference type="Pfam" id="PF00437"/>
    </source>
</evidence>
<reference evidence="4" key="1">
    <citation type="submission" date="2020-07" db="EMBL/GenBank/DDBJ databases">
        <title>Metabolic diversity and evolutionary history of the archaeal phylum ###Micrarchaeota### uncovered from a freshwater lake metagenome.</title>
        <authorList>
            <person name="Kadnikov V.V."/>
            <person name="Savvichev A.S."/>
            <person name="Mardanov A.V."/>
            <person name="Beletsky A.V."/>
            <person name="Chupakov A.V."/>
            <person name="Kokryatskaya N.M."/>
            <person name="Pimenov N.V."/>
            <person name="Ravin N.V."/>
        </authorList>
    </citation>
    <scope>NUCLEOTIDE SEQUENCE [LARGE SCALE GENOMIC DNA]</scope>
</reference>